<dbReference type="InterPro" id="IPR001478">
    <property type="entry name" value="PDZ"/>
</dbReference>
<dbReference type="EMBL" id="WIXP02000001">
    <property type="protein sequence ID" value="KAF6217017.1"/>
    <property type="molecule type" value="Genomic_DNA"/>
</dbReference>
<dbReference type="Pfam" id="PF00595">
    <property type="entry name" value="PDZ"/>
    <property type="match status" value="1"/>
</dbReference>
<dbReference type="OrthoDB" id="10033291at2759"/>
<gene>
    <name evidence="2" type="ORF">GE061_001369</name>
</gene>
<reference evidence="2" key="1">
    <citation type="journal article" date="2021" name="Mol. Ecol. Resour.">
        <title>Apolygus lucorum genome provides insights into omnivorousness and mesophyll feeding.</title>
        <authorList>
            <person name="Liu Y."/>
            <person name="Liu H."/>
            <person name="Wang H."/>
            <person name="Huang T."/>
            <person name="Liu B."/>
            <person name="Yang B."/>
            <person name="Yin L."/>
            <person name="Li B."/>
            <person name="Zhang Y."/>
            <person name="Zhang S."/>
            <person name="Jiang F."/>
            <person name="Zhang X."/>
            <person name="Ren Y."/>
            <person name="Wang B."/>
            <person name="Wang S."/>
            <person name="Lu Y."/>
            <person name="Wu K."/>
            <person name="Fan W."/>
            <person name="Wang G."/>
        </authorList>
    </citation>
    <scope>NUCLEOTIDE SEQUENCE</scope>
    <source>
        <strain evidence="2">12Hb</strain>
    </source>
</reference>
<dbReference type="GO" id="GO:0045211">
    <property type="term" value="C:postsynaptic membrane"/>
    <property type="evidence" value="ECO:0007669"/>
    <property type="project" value="TreeGrafter"/>
</dbReference>
<dbReference type="SUPFAM" id="SSF50156">
    <property type="entry name" value="PDZ domain-like"/>
    <property type="match status" value="1"/>
</dbReference>
<dbReference type="GO" id="GO:0098609">
    <property type="term" value="P:cell-cell adhesion"/>
    <property type="evidence" value="ECO:0007669"/>
    <property type="project" value="TreeGrafter"/>
</dbReference>
<dbReference type="PROSITE" id="PS50106">
    <property type="entry name" value="PDZ"/>
    <property type="match status" value="1"/>
</dbReference>
<dbReference type="PANTHER" id="PTHR23119:SF50">
    <property type="entry name" value="PDZ DOMAIN-CONTAINING PROTEIN"/>
    <property type="match status" value="1"/>
</dbReference>
<organism evidence="2 3">
    <name type="scientific">Apolygus lucorum</name>
    <name type="common">Small green plant bug</name>
    <name type="synonym">Lygocoris lucorum</name>
    <dbReference type="NCBI Taxonomy" id="248454"/>
    <lineage>
        <taxon>Eukaryota</taxon>
        <taxon>Metazoa</taxon>
        <taxon>Ecdysozoa</taxon>
        <taxon>Arthropoda</taxon>
        <taxon>Hexapoda</taxon>
        <taxon>Insecta</taxon>
        <taxon>Pterygota</taxon>
        <taxon>Neoptera</taxon>
        <taxon>Paraneoptera</taxon>
        <taxon>Hemiptera</taxon>
        <taxon>Heteroptera</taxon>
        <taxon>Panheteroptera</taxon>
        <taxon>Cimicomorpha</taxon>
        <taxon>Miridae</taxon>
        <taxon>Mirini</taxon>
        <taxon>Apolygus</taxon>
    </lineage>
</organism>
<dbReference type="AlphaFoldDB" id="A0A8S9Y6U6"/>
<dbReference type="GO" id="GO:0016323">
    <property type="term" value="C:basolateral plasma membrane"/>
    <property type="evidence" value="ECO:0007669"/>
    <property type="project" value="TreeGrafter"/>
</dbReference>
<dbReference type="PANTHER" id="PTHR23119">
    <property type="entry name" value="DISCS LARGE"/>
    <property type="match status" value="1"/>
</dbReference>
<dbReference type="GO" id="GO:0098887">
    <property type="term" value="P:neurotransmitter receptor transport, endosome to postsynaptic membrane"/>
    <property type="evidence" value="ECO:0007669"/>
    <property type="project" value="TreeGrafter"/>
</dbReference>
<comment type="caution">
    <text evidence="2">The sequence shown here is derived from an EMBL/GenBank/DDBJ whole genome shotgun (WGS) entry which is preliminary data.</text>
</comment>
<dbReference type="GO" id="GO:0098968">
    <property type="term" value="P:neurotransmitter receptor transport postsynaptic membrane to endosome"/>
    <property type="evidence" value="ECO:0007669"/>
    <property type="project" value="TreeGrafter"/>
</dbReference>
<dbReference type="InterPro" id="IPR036034">
    <property type="entry name" value="PDZ_sf"/>
</dbReference>
<evidence type="ECO:0000313" key="3">
    <source>
        <dbReference type="Proteomes" id="UP000466442"/>
    </source>
</evidence>
<dbReference type="Gene3D" id="2.30.42.10">
    <property type="match status" value="1"/>
</dbReference>
<protein>
    <recommendedName>
        <fullName evidence="1">PDZ domain-containing protein</fullName>
    </recommendedName>
</protein>
<dbReference type="GO" id="GO:0019901">
    <property type="term" value="F:protein kinase binding"/>
    <property type="evidence" value="ECO:0007669"/>
    <property type="project" value="TreeGrafter"/>
</dbReference>
<evidence type="ECO:0000313" key="2">
    <source>
        <dbReference type="EMBL" id="KAF6217017.1"/>
    </source>
</evidence>
<dbReference type="GO" id="GO:0005912">
    <property type="term" value="C:adherens junction"/>
    <property type="evidence" value="ECO:0007669"/>
    <property type="project" value="TreeGrafter"/>
</dbReference>
<dbReference type="GO" id="GO:0043113">
    <property type="term" value="P:receptor clustering"/>
    <property type="evidence" value="ECO:0007669"/>
    <property type="project" value="TreeGrafter"/>
</dbReference>
<dbReference type="GO" id="GO:0014069">
    <property type="term" value="C:postsynaptic density"/>
    <property type="evidence" value="ECO:0007669"/>
    <property type="project" value="TreeGrafter"/>
</dbReference>
<dbReference type="InterPro" id="IPR050614">
    <property type="entry name" value="Synaptic_Scaffolding_LAP-MAGUK"/>
</dbReference>
<feature type="domain" description="PDZ" evidence="1">
    <location>
        <begin position="27"/>
        <end position="97"/>
    </location>
</feature>
<keyword evidence="3" id="KW-1185">Reference proteome</keyword>
<name>A0A8S9Y6U6_APOLU</name>
<accession>A0A8S9Y6U6</accession>
<evidence type="ECO:0000259" key="1">
    <source>
        <dbReference type="PROSITE" id="PS50106"/>
    </source>
</evidence>
<sequence>MCAKMAFQHQAGTAMECLSIPITLHKEVGVDHEGREVLKCGFKIGGGIDQDFRKSPQGYTDNGIYVTEVHDGSPASKSGLRMHDKILQCNGYDFTMERCDFHISSTLITISRDHLRKIQSKLLSIDPYMHI</sequence>
<proteinExistence type="predicted"/>
<dbReference type="Proteomes" id="UP000466442">
    <property type="component" value="Linkage Group LG1"/>
</dbReference>
<dbReference type="GO" id="GO:0045197">
    <property type="term" value="P:establishment or maintenance of epithelial cell apical/basal polarity"/>
    <property type="evidence" value="ECO:0007669"/>
    <property type="project" value="TreeGrafter"/>
</dbReference>